<dbReference type="EMBL" id="KN818348">
    <property type="protein sequence ID" value="KIL58063.1"/>
    <property type="molecule type" value="Genomic_DNA"/>
</dbReference>
<evidence type="ECO:0000256" key="3">
    <source>
        <dbReference type="ARBA" id="ARBA00023242"/>
    </source>
</evidence>
<proteinExistence type="predicted"/>
<dbReference type="GO" id="GO:0006281">
    <property type="term" value="P:DNA repair"/>
    <property type="evidence" value="ECO:0007669"/>
    <property type="project" value="InterPro"/>
</dbReference>
<dbReference type="InterPro" id="IPR013882">
    <property type="entry name" value="Ctp1_C"/>
</dbReference>
<dbReference type="AlphaFoldDB" id="A0A0C2WPA7"/>
<name>A0A0C2WPA7_AMAMK</name>
<protein>
    <recommendedName>
        <fullName evidence="5">DNA endonuclease activator Ctp1 C-terminal domain-containing protein</fullName>
    </recommendedName>
</protein>
<organism evidence="6 7">
    <name type="scientific">Amanita muscaria (strain Koide BX008)</name>
    <dbReference type="NCBI Taxonomy" id="946122"/>
    <lineage>
        <taxon>Eukaryota</taxon>
        <taxon>Fungi</taxon>
        <taxon>Dikarya</taxon>
        <taxon>Basidiomycota</taxon>
        <taxon>Agaricomycotina</taxon>
        <taxon>Agaricomycetes</taxon>
        <taxon>Agaricomycetidae</taxon>
        <taxon>Agaricales</taxon>
        <taxon>Pluteineae</taxon>
        <taxon>Amanitaceae</taxon>
        <taxon>Amanita</taxon>
    </lineage>
</organism>
<sequence length="101" mass="11723">YYEVVGPLPSLVQPPLWRSPETKKKKTGPPRSTGQHKRHVSDSHAGIEDHKRLISRHRHHWARAVTPPGYWDIGFPSTQETEKINEKARSIERSSLRWIGR</sequence>
<evidence type="ECO:0000256" key="1">
    <source>
        <dbReference type="ARBA" id="ARBA00004123"/>
    </source>
</evidence>
<gene>
    <name evidence="6" type="ORF">M378DRAFT_87010</name>
</gene>
<keyword evidence="2" id="KW-0227">DNA damage</keyword>
<keyword evidence="7" id="KW-1185">Reference proteome</keyword>
<accession>A0A0C2WPA7</accession>
<feature type="compositionally biased region" description="Basic residues" evidence="4">
    <location>
        <begin position="23"/>
        <end position="39"/>
    </location>
</feature>
<feature type="domain" description="DNA endonuclease activator Ctp1 C-terminal" evidence="5">
    <location>
        <begin position="33"/>
        <end position="80"/>
    </location>
</feature>
<dbReference type="GO" id="GO:0005634">
    <property type="term" value="C:nucleus"/>
    <property type="evidence" value="ECO:0007669"/>
    <property type="project" value="UniProtKB-SubCell"/>
</dbReference>
<evidence type="ECO:0000313" key="6">
    <source>
        <dbReference type="EMBL" id="KIL58063.1"/>
    </source>
</evidence>
<dbReference type="InParanoid" id="A0A0C2WPA7"/>
<keyword evidence="3" id="KW-0539">Nucleus</keyword>
<feature type="non-terminal residue" evidence="6">
    <location>
        <position position="1"/>
    </location>
</feature>
<evidence type="ECO:0000256" key="4">
    <source>
        <dbReference type="SAM" id="MobiDB-lite"/>
    </source>
</evidence>
<reference evidence="6 7" key="1">
    <citation type="submission" date="2014-04" db="EMBL/GenBank/DDBJ databases">
        <title>Evolutionary Origins and Diversification of the Mycorrhizal Mutualists.</title>
        <authorList>
            <consortium name="DOE Joint Genome Institute"/>
            <consortium name="Mycorrhizal Genomics Consortium"/>
            <person name="Kohler A."/>
            <person name="Kuo A."/>
            <person name="Nagy L.G."/>
            <person name="Floudas D."/>
            <person name="Copeland A."/>
            <person name="Barry K.W."/>
            <person name="Cichocki N."/>
            <person name="Veneault-Fourrey C."/>
            <person name="LaButti K."/>
            <person name="Lindquist E.A."/>
            <person name="Lipzen A."/>
            <person name="Lundell T."/>
            <person name="Morin E."/>
            <person name="Murat C."/>
            <person name="Riley R."/>
            <person name="Ohm R."/>
            <person name="Sun H."/>
            <person name="Tunlid A."/>
            <person name="Henrissat B."/>
            <person name="Grigoriev I.V."/>
            <person name="Hibbett D.S."/>
            <person name="Martin F."/>
        </authorList>
    </citation>
    <scope>NUCLEOTIDE SEQUENCE [LARGE SCALE GENOMIC DNA]</scope>
    <source>
        <strain evidence="6 7">Koide BX008</strain>
    </source>
</reference>
<evidence type="ECO:0000259" key="5">
    <source>
        <dbReference type="Pfam" id="PF08573"/>
    </source>
</evidence>
<evidence type="ECO:0000313" key="7">
    <source>
        <dbReference type="Proteomes" id="UP000054549"/>
    </source>
</evidence>
<dbReference type="STRING" id="946122.A0A0C2WPA7"/>
<comment type="subcellular location">
    <subcellularLocation>
        <location evidence="1">Nucleus</location>
    </subcellularLocation>
</comment>
<feature type="region of interest" description="Disordered" evidence="4">
    <location>
        <begin position="1"/>
        <end position="48"/>
    </location>
</feature>
<evidence type="ECO:0000256" key="2">
    <source>
        <dbReference type="ARBA" id="ARBA00022763"/>
    </source>
</evidence>
<dbReference type="Proteomes" id="UP000054549">
    <property type="component" value="Unassembled WGS sequence"/>
</dbReference>
<dbReference type="OrthoDB" id="5801062at2759"/>
<dbReference type="HOGENOM" id="CLU_121088_0_0_1"/>
<dbReference type="Pfam" id="PF08573">
    <property type="entry name" value="SAE2"/>
    <property type="match status" value="1"/>
</dbReference>